<keyword evidence="2" id="KW-0813">Transport</keyword>
<comment type="caution">
    <text evidence="10">The sequence shown here is derived from an EMBL/GenBank/DDBJ whole genome shotgun (WGS) entry which is preliminary data.</text>
</comment>
<feature type="transmembrane region" description="Helical" evidence="9">
    <location>
        <begin position="86"/>
        <end position="105"/>
    </location>
</feature>
<dbReference type="InterPro" id="IPR045324">
    <property type="entry name" value="Small_multidrug_res"/>
</dbReference>
<dbReference type="InterPro" id="IPR000390">
    <property type="entry name" value="Small_drug/metabolite_transptr"/>
</dbReference>
<evidence type="ECO:0000256" key="3">
    <source>
        <dbReference type="ARBA" id="ARBA00022475"/>
    </source>
</evidence>
<evidence type="ECO:0000256" key="7">
    <source>
        <dbReference type="ARBA" id="ARBA00038032"/>
    </source>
</evidence>
<dbReference type="PANTHER" id="PTHR30561">
    <property type="entry name" value="SMR FAMILY PROTON-DEPENDENT DRUG EFFLUX TRANSPORTER SUGE"/>
    <property type="match status" value="1"/>
</dbReference>
<proteinExistence type="inferred from homology"/>
<dbReference type="Gene3D" id="1.10.3730.20">
    <property type="match status" value="1"/>
</dbReference>
<evidence type="ECO:0000256" key="8">
    <source>
        <dbReference type="RuleBase" id="RU003942"/>
    </source>
</evidence>
<feature type="transmembrane region" description="Helical" evidence="9">
    <location>
        <begin position="31"/>
        <end position="49"/>
    </location>
</feature>
<dbReference type="InterPro" id="IPR037185">
    <property type="entry name" value="EmrE-like"/>
</dbReference>
<reference evidence="11" key="1">
    <citation type="journal article" date="2019" name="Int. J. Syst. Evol. Microbiol.">
        <title>The Global Catalogue of Microorganisms (GCM) 10K type strain sequencing project: providing services to taxonomists for standard genome sequencing and annotation.</title>
        <authorList>
            <consortium name="The Broad Institute Genomics Platform"/>
            <consortium name="The Broad Institute Genome Sequencing Center for Infectious Disease"/>
            <person name="Wu L."/>
            <person name="Ma J."/>
        </authorList>
    </citation>
    <scope>NUCLEOTIDE SEQUENCE [LARGE SCALE GENOMIC DNA]</scope>
    <source>
        <strain evidence="11">KCTC 62192</strain>
    </source>
</reference>
<accession>A0ABV7ADE2</accession>
<feature type="transmembrane region" description="Helical" evidence="9">
    <location>
        <begin position="61"/>
        <end position="80"/>
    </location>
</feature>
<evidence type="ECO:0000256" key="6">
    <source>
        <dbReference type="ARBA" id="ARBA00023136"/>
    </source>
</evidence>
<evidence type="ECO:0000256" key="9">
    <source>
        <dbReference type="SAM" id="Phobius"/>
    </source>
</evidence>
<keyword evidence="11" id="KW-1185">Reference proteome</keyword>
<comment type="similarity">
    <text evidence="7 8">Belongs to the drug/metabolite transporter (DMT) superfamily. Small multidrug resistance (SMR) (TC 2.A.7.1) family.</text>
</comment>
<keyword evidence="4 8" id="KW-0812">Transmembrane</keyword>
<keyword evidence="5 9" id="KW-1133">Transmembrane helix</keyword>
<dbReference type="PANTHER" id="PTHR30561:SF1">
    <property type="entry name" value="MULTIDRUG TRANSPORTER EMRE"/>
    <property type="match status" value="1"/>
</dbReference>
<name>A0ABV7ADE2_9RHOB</name>
<keyword evidence="6 9" id="KW-0472">Membrane</keyword>
<evidence type="ECO:0000256" key="2">
    <source>
        <dbReference type="ARBA" id="ARBA00022448"/>
    </source>
</evidence>
<organism evidence="10 11">
    <name type="scientific">Acidimangrovimonas pyrenivorans</name>
    <dbReference type="NCBI Taxonomy" id="2030798"/>
    <lineage>
        <taxon>Bacteria</taxon>
        <taxon>Pseudomonadati</taxon>
        <taxon>Pseudomonadota</taxon>
        <taxon>Alphaproteobacteria</taxon>
        <taxon>Rhodobacterales</taxon>
        <taxon>Paracoccaceae</taxon>
        <taxon>Acidimangrovimonas</taxon>
    </lineage>
</organism>
<gene>
    <name evidence="10" type="ORF">ACFOES_04545</name>
</gene>
<dbReference type="Pfam" id="PF00893">
    <property type="entry name" value="Multi_Drug_Res"/>
    <property type="match status" value="1"/>
</dbReference>
<dbReference type="RefSeq" id="WP_377831990.1">
    <property type="nucleotide sequence ID" value="NZ_JBHRSK010000004.1"/>
</dbReference>
<evidence type="ECO:0000256" key="5">
    <source>
        <dbReference type="ARBA" id="ARBA00022989"/>
    </source>
</evidence>
<evidence type="ECO:0000313" key="11">
    <source>
        <dbReference type="Proteomes" id="UP001595443"/>
    </source>
</evidence>
<keyword evidence="3" id="KW-1003">Cell membrane</keyword>
<dbReference type="EMBL" id="JBHRSK010000004">
    <property type="protein sequence ID" value="MFC2967354.1"/>
    <property type="molecule type" value="Genomic_DNA"/>
</dbReference>
<protein>
    <submittedName>
        <fullName evidence="10">SMR family transporter</fullName>
    </submittedName>
</protein>
<evidence type="ECO:0000313" key="10">
    <source>
        <dbReference type="EMBL" id="MFC2967354.1"/>
    </source>
</evidence>
<evidence type="ECO:0000256" key="1">
    <source>
        <dbReference type="ARBA" id="ARBA00004651"/>
    </source>
</evidence>
<dbReference type="Proteomes" id="UP001595443">
    <property type="component" value="Unassembled WGS sequence"/>
</dbReference>
<comment type="subcellular location">
    <subcellularLocation>
        <location evidence="1 8">Cell membrane</location>
        <topology evidence="1 8">Multi-pass membrane protein</topology>
    </subcellularLocation>
</comment>
<evidence type="ECO:0000256" key="4">
    <source>
        <dbReference type="ARBA" id="ARBA00022692"/>
    </source>
</evidence>
<dbReference type="SUPFAM" id="SSF103481">
    <property type="entry name" value="Multidrug resistance efflux transporter EmrE"/>
    <property type="match status" value="1"/>
</dbReference>
<sequence length="111" mass="12040">MLNTYALLLIAVMFETFGSACLQASQQFTRFWPSVGVAIGFGFGLWFFVQVLKVMPLGITYALWSGVGIVLITLSGLILFNQRLDLPATLGIGLIIAGIVVINLFSNTTTH</sequence>